<dbReference type="Pfam" id="PF12799">
    <property type="entry name" value="LRR_4"/>
    <property type="match status" value="1"/>
</dbReference>
<evidence type="ECO:0000313" key="4">
    <source>
        <dbReference type="EMBL" id="KAF0534784.1"/>
    </source>
</evidence>
<dbReference type="InterPro" id="IPR050216">
    <property type="entry name" value="LRR_domain-containing"/>
</dbReference>
<accession>A0A8H4AUY3</accession>
<dbReference type="InterPro" id="IPR025875">
    <property type="entry name" value="Leu-rich_rpt_4"/>
</dbReference>
<name>A0A8H4AUY3_GIGMA</name>
<dbReference type="Proteomes" id="UP000439903">
    <property type="component" value="Unassembled WGS sequence"/>
</dbReference>
<evidence type="ECO:0000256" key="2">
    <source>
        <dbReference type="ARBA" id="ARBA00022737"/>
    </source>
</evidence>
<evidence type="ECO:0000313" key="5">
    <source>
        <dbReference type="Proteomes" id="UP000439903"/>
    </source>
</evidence>
<dbReference type="EMBL" id="WTPW01000209">
    <property type="protein sequence ID" value="KAF0534784.1"/>
    <property type="molecule type" value="Genomic_DNA"/>
</dbReference>
<dbReference type="Gene3D" id="3.80.10.10">
    <property type="entry name" value="Ribonuclease Inhibitor"/>
    <property type="match status" value="1"/>
</dbReference>
<dbReference type="PANTHER" id="PTHR48051">
    <property type="match status" value="1"/>
</dbReference>
<gene>
    <name evidence="4" type="ORF">F8M41_009838</name>
</gene>
<protein>
    <submittedName>
        <fullName evidence="4">RAM signaling pathway protein-domain-containing protein</fullName>
    </submittedName>
</protein>
<dbReference type="SUPFAM" id="SSF52058">
    <property type="entry name" value="L domain-like"/>
    <property type="match status" value="1"/>
</dbReference>
<feature type="region of interest" description="Disordered" evidence="3">
    <location>
        <begin position="471"/>
        <end position="511"/>
    </location>
</feature>
<evidence type="ECO:0000256" key="1">
    <source>
        <dbReference type="ARBA" id="ARBA00022614"/>
    </source>
</evidence>
<dbReference type="InterPro" id="IPR019487">
    <property type="entry name" value="RAM_signalling_pathway_SOG2"/>
</dbReference>
<dbReference type="OrthoDB" id="1394818at2759"/>
<keyword evidence="1" id="KW-0433">Leucine-rich repeat</keyword>
<dbReference type="PANTHER" id="PTHR48051:SF46">
    <property type="entry name" value="LEUCINE RICH REPEAT-CONTAINING DOMAIN PROTEIN"/>
    <property type="match status" value="1"/>
</dbReference>
<organism evidence="4 5">
    <name type="scientific">Gigaspora margarita</name>
    <dbReference type="NCBI Taxonomy" id="4874"/>
    <lineage>
        <taxon>Eukaryota</taxon>
        <taxon>Fungi</taxon>
        <taxon>Fungi incertae sedis</taxon>
        <taxon>Mucoromycota</taxon>
        <taxon>Glomeromycotina</taxon>
        <taxon>Glomeromycetes</taxon>
        <taxon>Diversisporales</taxon>
        <taxon>Gigasporaceae</taxon>
        <taxon>Gigaspora</taxon>
    </lineage>
</organism>
<dbReference type="GO" id="GO:0005737">
    <property type="term" value="C:cytoplasm"/>
    <property type="evidence" value="ECO:0007669"/>
    <property type="project" value="TreeGrafter"/>
</dbReference>
<dbReference type="Pfam" id="PF10428">
    <property type="entry name" value="SOG2"/>
    <property type="match status" value="1"/>
</dbReference>
<dbReference type="AlphaFoldDB" id="A0A8H4AUY3"/>
<feature type="compositionally biased region" description="Low complexity" evidence="3">
    <location>
        <begin position="474"/>
        <end position="486"/>
    </location>
</feature>
<dbReference type="SMART" id="SM00364">
    <property type="entry name" value="LRR_BAC"/>
    <property type="match status" value="2"/>
</dbReference>
<dbReference type="InterPro" id="IPR032675">
    <property type="entry name" value="LRR_dom_sf"/>
</dbReference>
<dbReference type="PROSITE" id="PS51450">
    <property type="entry name" value="LRR"/>
    <property type="match status" value="1"/>
</dbReference>
<feature type="compositionally biased region" description="Low complexity" evidence="3">
    <location>
        <begin position="493"/>
        <end position="511"/>
    </location>
</feature>
<comment type="caution">
    <text evidence="4">The sequence shown here is derived from an EMBL/GenBank/DDBJ whole genome shotgun (WGS) entry which is preliminary data.</text>
</comment>
<keyword evidence="2" id="KW-0677">Repeat</keyword>
<reference evidence="4 5" key="1">
    <citation type="journal article" date="2019" name="Environ. Microbiol.">
        <title>At the nexus of three kingdoms: the genome of the mycorrhizal fungus Gigaspora margarita provides insights into plant, endobacterial and fungal interactions.</title>
        <authorList>
            <person name="Venice F."/>
            <person name="Ghignone S."/>
            <person name="Salvioli di Fossalunga A."/>
            <person name="Amselem J."/>
            <person name="Novero M."/>
            <person name="Xianan X."/>
            <person name="Sedzielewska Toro K."/>
            <person name="Morin E."/>
            <person name="Lipzen A."/>
            <person name="Grigoriev I.V."/>
            <person name="Henrissat B."/>
            <person name="Martin F.M."/>
            <person name="Bonfante P."/>
        </authorList>
    </citation>
    <scope>NUCLEOTIDE SEQUENCE [LARGE SCALE GENOMIC DNA]</scope>
    <source>
        <strain evidence="4 5">BEG34</strain>
    </source>
</reference>
<dbReference type="InterPro" id="IPR001611">
    <property type="entry name" value="Leu-rich_rpt"/>
</dbReference>
<keyword evidence="5" id="KW-1185">Reference proteome</keyword>
<proteinExistence type="predicted"/>
<evidence type="ECO:0000256" key="3">
    <source>
        <dbReference type="SAM" id="MobiDB-lite"/>
    </source>
</evidence>
<sequence>MSDNETSKLIKLVQDSLEDDPRTVRLGAKDIHEIPAELINLISKNNYKVERFGLETNQLSTLPIEFCKLSYLRYLNVSNNAFKDFPEALCSMPSLEILDISKNRIKKLPDDFGKLMSLKIIPNYIADMKDLQYLKIDNNPIRFPPKSIHITPKTEEKEVLVFWLTKLKDYLRQNSANRNNEIEESDNSSDGEEDIDQDEITNQKILKKSSSVDSINNLEVNLDSRIITENSNLLNTITEDEQMITKLEKKRSSPKLSLDLPSRRDRSFSNDLDISIINVRNNFVRAHSKSFSHNSPTSSHTILEERNSDFYFQKLKTLPPTEHLRMSDISLREASRNILYALSQVHKALRHFVIFTGNEKIFVAELNKTNHSIGQLCSALQKFDNFSLNSTGDAEHWVKLLDACQENVANFKILLDLLNKHLKYLTQPPENFRYSRSLLLMFHGATVDIKFAWENISPLLHNSTPFTGNLTPIRSKSMSRSNSSSNLNGVPHSAGSALNSTSSSGVTTPSTAGMSPSSFLGPYSAGLINNSHTDIALPISIFDQMLLKVDAAIKSVESVGKHLIEQLDSALGSSTDDSTPTLPVKIKLKELRSHVKSVLDVTKQLKKSRLSVKLTQKEDLSIQLKVYDATIIFLQETVKMSTLAKDILQEWQLGSKVMTGLGHVTKSNIELTDILRAIEEWLVMPPPTSPSPPPNETPKLVKDDEILKFSDNYDEKLYEEPEEFTALSLGESIQRKENGINGIGNNGIGNNGIGSNGIGSNGIGNIRNNGDTCVIWE</sequence>